<protein>
    <recommendedName>
        <fullName evidence="1">KAP NTPase domain-containing protein</fullName>
    </recommendedName>
</protein>
<dbReference type="InterPro" id="IPR011646">
    <property type="entry name" value="KAP_P-loop"/>
</dbReference>
<accession>A0ABX6FBQ9</accession>
<name>A0ABX6FBQ9_YERIN</name>
<feature type="domain" description="KAP NTPase" evidence="1">
    <location>
        <begin position="23"/>
        <end position="140"/>
    </location>
</feature>
<evidence type="ECO:0000313" key="2">
    <source>
        <dbReference type="EMBL" id="QGR72417.1"/>
    </source>
</evidence>
<reference evidence="2 3" key="1">
    <citation type="submission" date="2019-11" db="EMBL/GenBank/DDBJ databases">
        <title>FDA dAtabase for Regulatory Grade micrObial Sequences (FDA-ARGOS): Supporting development and validation of Infectious Disease Dx tests.</title>
        <authorList>
            <person name="Patel R."/>
            <person name="Rucinski S."/>
            <person name="Tallon L."/>
            <person name="Sadzewicz L."/>
            <person name="Vavikolanu K."/>
            <person name="Mehta A."/>
            <person name="Aluvathingal J."/>
            <person name="Nadendla S."/>
            <person name="Nandy P."/>
            <person name="Geyer C."/>
            <person name="Yan Y."/>
            <person name="Sichtig H."/>
        </authorList>
    </citation>
    <scope>NUCLEOTIDE SEQUENCE [LARGE SCALE GENOMIC DNA]</scope>
    <source>
        <strain evidence="2 3">FDAARGOS_729</strain>
    </source>
</reference>
<dbReference type="Gene3D" id="3.40.50.300">
    <property type="entry name" value="P-loop containing nucleotide triphosphate hydrolases"/>
    <property type="match status" value="1"/>
</dbReference>
<dbReference type="EMBL" id="CP046294">
    <property type="protein sequence ID" value="QGR72417.1"/>
    <property type="molecule type" value="Genomic_DNA"/>
</dbReference>
<dbReference type="GeneID" id="58048556"/>
<dbReference type="Pfam" id="PF07693">
    <property type="entry name" value="KAP_NTPase"/>
    <property type="match status" value="1"/>
</dbReference>
<keyword evidence="3" id="KW-1185">Reference proteome</keyword>
<sequence length="299" mass="33973">MNSSITNISIAAIHLLEKRRDGLVLINGSWGSGKTHYINNIFPKIYTSKTIYYISLLGIQSLSDFKSRIIDIVYLENMDELERAVSITSNGLSVSTGNSRSAGIIDKIIKSLTSSVKESVLSNLSGLFIIDDVERITNQSVLNEIIGYCHNLYSESDEGKLDYLLVGNFTNEHENKIEHQEKLISDVLFFEPSREDLNDIISEKNNFLTPEHLTIFLNILMKYEIKNLRIVNRITDKLKPIYSLRNNYAEDDIIISMENVITCISCAVIAVNLYEKKLMTLINTLVPSEKTKMQLLKVR</sequence>
<evidence type="ECO:0000259" key="1">
    <source>
        <dbReference type="Pfam" id="PF07693"/>
    </source>
</evidence>
<dbReference type="RefSeq" id="WP_005188758.1">
    <property type="nucleotide sequence ID" value="NZ_CP046293.1"/>
</dbReference>
<dbReference type="Proteomes" id="UP000424966">
    <property type="component" value="Chromosome"/>
</dbReference>
<gene>
    <name evidence="2" type="ORF">FOC37_19795</name>
</gene>
<dbReference type="SUPFAM" id="SSF52540">
    <property type="entry name" value="P-loop containing nucleoside triphosphate hydrolases"/>
    <property type="match status" value="1"/>
</dbReference>
<proteinExistence type="predicted"/>
<dbReference type="InterPro" id="IPR027417">
    <property type="entry name" value="P-loop_NTPase"/>
</dbReference>
<organism evidence="2 3">
    <name type="scientific">Yersinia intermedia</name>
    <dbReference type="NCBI Taxonomy" id="631"/>
    <lineage>
        <taxon>Bacteria</taxon>
        <taxon>Pseudomonadati</taxon>
        <taxon>Pseudomonadota</taxon>
        <taxon>Gammaproteobacteria</taxon>
        <taxon>Enterobacterales</taxon>
        <taxon>Yersiniaceae</taxon>
        <taxon>Yersinia</taxon>
    </lineage>
</organism>
<evidence type="ECO:0000313" key="3">
    <source>
        <dbReference type="Proteomes" id="UP000424966"/>
    </source>
</evidence>